<protein>
    <submittedName>
        <fullName evidence="2">Uncharacterized protein</fullName>
    </submittedName>
</protein>
<keyword evidence="1" id="KW-1133">Transmembrane helix</keyword>
<keyword evidence="3" id="KW-1185">Reference proteome</keyword>
<name>A0ABR8PUV6_9CLOT</name>
<keyword evidence="1" id="KW-0472">Membrane</keyword>
<feature type="transmembrane region" description="Helical" evidence="1">
    <location>
        <begin position="109"/>
        <end position="133"/>
    </location>
</feature>
<feature type="transmembrane region" description="Helical" evidence="1">
    <location>
        <begin position="139"/>
        <end position="172"/>
    </location>
</feature>
<evidence type="ECO:0000313" key="3">
    <source>
        <dbReference type="Proteomes" id="UP000627781"/>
    </source>
</evidence>
<dbReference type="Proteomes" id="UP000627781">
    <property type="component" value="Unassembled WGS sequence"/>
</dbReference>
<organism evidence="2 3">
    <name type="scientific">Clostridium cibarium</name>
    <dbReference type="NCBI Taxonomy" id="2762247"/>
    <lineage>
        <taxon>Bacteria</taxon>
        <taxon>Bacillati</taxon>
        <taxon>Bacillota</taxon>
        <taxon>Clostridia</taxon>
        <taxon>Eubacteriales</taxon>
        <taxon>Clostridiaceae</taxon>
        <taxon>Clostridium</taxon>
    </lineage>
</organism>
<dbReference type="RefSeq" id="WP_143316140.1">
    <property type="nucleotide sequence ID" value="NZ_JACSRA010000016.1"/>
</dbReference>
<accession>A0ABR8PUV6</accession>
<keyword evidence="1" id="KW-0812">Transmembrane</keyword>
<evidence type="ECO:0000313" key="2">
    <source>
        <dbReference type="EMBL" id="MBD7911918.1"/>
    </source>
</evidence>
<proteinExistence type="predicted"/>
<dbReference type="EMBL" id="JACSRA010000016">
    <property type="protein sequence ID" value="MBD7911918.1"/>
    <property type="molecule type" value="Genomic_DNA"/>
</dbReference>
<reference evidence="2 3" key="1">
    <citation type="submission" date="2020-08" db="EMBL/GenBank/DDBJ databases">
        <title>A Genomic Blueprint of the Chicken Gut Microbiome.</title>
        <authorList>
            <person name="Gilroy R."/>
            <person name="Ravi A."/>
            <person name="Getino M."/>
            <person name="Pursley I."/>
            <person name="Horton D.L."/>
            <person name="Alikhan N.-F."/>
            <person name="Baker D."/>
            <person name="Gharbi K."/>
            <person name="Hall N."/>
            <person name="Watson M."/>
            <person name="Adriaenssens E.M."/>
            <person name="Foster-Nyarko E."/>
            <person name="Jarju S."/>
            <person name="Secka A."/>
            <person name="Antonio M."/>
            <person name="Oren A."/>
            <person name="Chaudhuri R."/>
            <person name="La Ragione R.M."/>
            <person name="Hildebrand F."/>
            <person name="Pallen M.J."/>
        </authorList>
    </citation>
    <scope>NUCLEOTIDE SEQUENCE [LARGE SCALE GENOMIC DNA]</scope>
    <source>
        <strain evidence="2 3">Sa3CVN1</strain>
    </source>
</reference>
<comment type="caution">
    <text evidence="2">The sequence shown here is derived from an EMBL/GenBank/DDBJ whole genome shotgun (WGS) entry which is preliminary data.</text>
</comment>
<evidence type="ECO:0000256" key="1">
    <source>
        <dbReference type="SAM" id="Phobius"/>
    </source>
</evidence>
<gene>
    <name evidence="2" type="ORF">H9661_11160</name>
</gene>
<sequence>MNKEFQEYTKKVLKYIGIDGEESGRINEDIYTSLIEKQQETGEDDPYKLMGDPVEVAKEFRENLGIESEEFIYNSSGKYEYEYKSKRKIFGIPLVHIIKNRSSFGVAKGIIAFGPISIGVISMGVVSVGALSFGALSLGLLIGIGGCSISGILSVGGLALSGFASIGGFAAAKYFAFGGYAMADIAIGGVTKGIVGVYNQSASGTYLFKSPAKINEVMYAVKEVHPAIGNLFSKVMEFFCSII</sequence>